<name>A0A830HU40_9CHLO</name>
<protein>
    <submittedName>
        <fullName evidence="1">Uncharacterized protein</fullName>
    </submittedName>
</protein>
<keyword evidence="2" id="KW-1185">Reference proteome</keyword>
<evidence type="ECO:0000313" key="2">
    <source>
        <dbReference type="Proteomes" id="UP000660262"/>
    </source>
</evidence>
<evidence type="ECO:0000313" key="1">
    <source>
        <dbReference type="EMBL" id="GHP08449.1"/>
    </source>
</evidence>
<reference evidence="1" key="1">
    <citation type="submission" date="2020-10" db="EMBL/GenBank/DDBJ databases">
        <title>Unveiling of a novel bifunctional photoreceptor, Dualchrome1, isolated from a cosmopolitan green alga.</title>
        <authorList>
            <person name="Suzuki S."/>
            <person name="Kawachi M."/>
        </authorList>
    </citation>
    <scope>NUCLEOTIDE SEQUENCE</scope>
    <source>
        <strain evidence="1">NIES 2893</strain>
    </source>
</reference>
<sequence>MGAGHAAAAEASTSWPQVLEAIEEDNLDEREETQQQSGQLPRIARMLPCAIKRRHAASDTAGGGGAHNRSPAGVKRARLVAGAKLARTIDSVEEATFASVADMDFAHDGACGDEKVVQHVVLTREEARAWARMVLAHARRAGWQAGAWPPPPSPVPLTVDDWTVALGSEASQLCMPLSAFASAAPCELATAAALRDVPLLLAGAGEWSTDANERVAQARRLADHVAANARVGSWTHVQVATLLRKCLDAAGPQERPLHDAARAFDRDVWLAWYASSAAM</sequence>
<dbReference type="Proteomes" id="UP000660262">
    <property type="component" value="Unassembled WGS sequence"/>
</dbReference>
<comment type="caution">
    <text evidence="1">The sequence shown here is derived from an EMBL/GenBank/DDBJ whole genome shotgun (WGS) entry which is preliminary data.</text>
</comment>
<gene>
    <name evidence="1" type="ORF">PPROV_000718800</name>
</gene>
<dbReference type="EMBL" id="BNJQ01000020">
    <property type="protein sequence ID" value="GHP08449.1"/>
    <property type="molecule type" value="Genomic_DNA"/>
</dbReference>
<dbReference type="AlphaFoldDB" id="A0A830HU40"/>
<organism evidence="1 2">
    <name type="scientific">Pycnococcus provasolii</name>
    <dbReference type="NCBI Taxonomy" id="41880"/>
    <lineage>
        <taxon>Eukaryota</taxon>
        <taxon>Viridiplantae</taxon>
        <taxon>Chlorophyta</taxon>
        <taxon>Pseudoscourfieldiophyceae</taxon>
        <taxon>Pseudoscourfieldiales</taxon>
        <taxon>Pycnococcaceae</taxon>
        <taxon>Pycnococcus</taxon>
    </lineage>
</organism>
<accession>A0A830HU40</accession>
<proteinExistence type="predicted"/>